<dbReference type="EMBL" id="JAAGVB010000264">
    <property type="protein sequence ID" value="NEW36979.1"/>
    <property type="molecule type" value="Genomic_DNA"/>
</dbReference>
<protein>
    <submittedName>
        <fullName evidence="2">DUF2339 domain-containing protein</fullName>
    </submittedName>
</protein>
<keyword evidence="1" id="KW-1133">Transmembrane helix</keyword>
<sequence length="121" mass="12430">LVGAGAAVLSPVVTVELALLGFLIVLQAACVPVQLARNWPILHVIRTAPAVLATLAAIAVATFEDPARARLNWLLTAAVAIAAVGLVGTVLAVRRRQGDITATFTLAMAATPLLAAPVMFE</sequence>
<name>A0A6P1CWL9_9NOCA</name>
<feature type="transmembrane region" description="Helical" evidence="1">
    <location>
        <begin position="100"/>
        <end position="120"/>
    </location>
</feature>
<feature type="transmembrane region" description="Helical" evidence="1">
    <location>
        <begin position="41"/>
        <end position="61"/>
    </location>
</feature>
<keyword evidence="1" id="KW-0472">Membrane</keyword>
<dbReference type="AlphaFoldDB" id="A0A6P1CWL9"/>
<dbReference type="Proteomes" id="UP000471166">
    <property type="component" value="Unassembled WGS sequence"/>
</dbReference>
<organism evidence="2 3">
    <name type="scientific">Nocardia cyriacigeorgica</name>
    <dbReference type="NCBI Taxonomy" id="135487"/>
    <lineage>
        <taxon>Bacteria</taxon>
        <taxon>Bacillati</taxon>
        <taxon>Actinomycetota</taxon>
        <taxon>Actinomycetes</taxon>
        <taxon>Mycobacteriales</taxon>
        <taxon>Nocardiaceae</taxon>
        <taxon>Nocardia</taxon>
    </lineage>
</organism>
<reference evidence="2 3" key="1">
    <citation type="submission" date="2020-01" db="EMBL/GenBank/DDBJ databases">
        <title>Genetics and antimicrobial susceptibilities of Nocardia species isolated from the soil; a comparison with species isolated from humans.</title>
        <authorList>
            <person name="Carrasco G."/>
            <person name="Monzon S."/>
            <person name="Sansegundo M."/>
            <person name="Garcia E."/>
            <person name="Garrido N."/>
            <person name="Medina M.J."/>
            <person name="Villalon P."/>
            <person name="Ramirez-Arocha A.C."/>
            <person name="Jimenez P."/>
            <person name="Cuesta I."/>
            <person name="Valdezate S."/>
        </authorList>
    </citation>
    <scope>NUCLEOTIDE SEQUENCE [LARGE SCALE GENOMIC DNA]</scope>
    <source>
        <strain evidence="2 3">CNM20110626</strain>
    </source>
</reference>
<feature type="non-terminal residue" evidence="2">
    <location>
        <position position="1"/>
    </location>
</feature>
<evidence type="ECO:0000313" key="3">
    <source>
        <dbReference type="Proteomes" id="UP000471166"/>
    </source>
</evidence>
<proteinExistence type="predicted"/>
<feature type="non-terminal residue" evidence="2">
    <location>
        <position position="121"/>
    </location>
</feature>
<evidence type="ECO:0000313" key="2">
    <source>
        <dbReference type="EMBL" id="NEW36979.1"/>
    </source>
</evidence>
<gene>
    <name evidence="2" type="ORF">GV791_31170</name>
</gene>
<comment type="caution">
    <text evidence="2">The sequence shown here is derived from an EMBL/GenBank/DDBJ whole genome shotgun (WGS) entry which is preliminary data.</text>
</comment>
<feature type="transmembrane region" description="Helical" evidence="1">
    <location>
        <begin position="6"/>
        <end position="29"/>
    </location>
</feature>
<accession>A0A6P1CWL9</accession>
<feature type="transmembrane region" description="Helical" evidence="1">
    <location>
        <begin position="73"/>
        <end position="93"/>
    </location>
</feature>
<keyword evidence="1" id="KW-0812">Transmembrane</keyword>
<evidence type="ECO:0000256" key="1">
    <source>
        <dbReference type="SAM" id="Phobius"/>
    </source>
</evidence>